<proteinExistence type="predicted"/>
<dbReference type="Proteomes" id="UP000183567">
    <property type="component" value="Unassembled WGS sequence"/>
</dbReference>
<comment type="caution">
    <text evidence="2">The sequence shown here is derived from an EMBL/GenBank/DDBJ whole genome shotgun (WGS) entry which is preliminary data.</text>
</comment>
<keyword evidence="3" id="KW-1185">Reference proteome</keyword>
<evidence type="ECO:0000313" key="2">
    <source>
        <dbReference type="EMBL" id="OJA12203.1"/>
    </source>
</evidence>
<name>A0A1J8PWU7_9AGAM</name>
<sequence>MLQTKEKKPDPPAQVYDVDLMNVEQEDDLLDVPIPTRVRSVQQEDIALTPMASQSKPEAGLSRLPVSKAHAGAQSS</sequence>
<dbReference type="EMBL" id="LVVM01004788">
    <property type="protein sequence ID" value="OJA12203.1"/>
    <property type="molecule type" value="Genomic_DNA"/>
</dbReference>
<reference evidence="2 3" key="1">
    <citation type="submission" date="2016-03" db="EMBL/GenBank/DDBJ databases">
        <title>Comparative genomics of the ectomycorrhizal sister species Rhizopogon vinicolor and Rhizopogon vesiculosus (Basidiomycota: Boletales) reveals a divergence of the mating type B locus.</title>
        <authorList>
            <person name="Mujic A.B."/>
            <person name="Kuo A."/>
            <person name="Tritt A."/>
            <person name="Lipzen A."/>
            <person name="Chen C."/>
            <person name="Johnson J."/>
            <person name="Sharma A."/>
            <person name="Barry K."/>
            <person name="Grigoriev I.V."/>
            <person name="Spatafora J.W."/>
        </authorList>
    </citation>
    <scope>NUCLEOTIDE SEQUENCE [LARGE SCALE GENOMIC DNA]</scope>
    <source>
        <strain evidence="2 3">AM-OR11-056</strain>
    </source>
</reference>
<organism evidence="2 3">
    <name type="scientific">Rhizopogon vesiculosus</name>
    <dbReference type="NCBI Taxonomy" id="180088"/>
    <lineage>
        <taxon>Eukaryota</taxon>
        <taxon>Fungi</taxon>
        <taxon>Dikarya</taxon>
        <taxon>Basidiomycota</taxon>
        <taxon>Agaricomycotina</taxon>
        <taxon>Agaricomycetes</taxon>
        <taxon>Agaricomycetidae</taxon>
        <taxon>Boletales</taxon>
        <taxon>Suillineae</taxon>
        <taxon>Rhizopogonaceae</taxon>
        <taxon>Rhizopogon</taxon>
    </lineage>
</organism>
<protein>
    <submittedName>
        <fullName evidence="2">Uncharacterized protein</fullName>
    </submittedName>
</protein>
<evidence type="ECO:0000256" key="1">
    <source>
        <dbReference type="SAM" id="MobiDB-lite"/>
    </source>
</evidence>
<dbReference type="STRING" id="180088.A0A1J8PWU7"/>
<feature type="region of interest" description="Disordered" evidence="1">
    <location>
        <begin position="44"/>
        <end position="76"/>
    </location>
</feature>
<dbReference type="AlphaFoldDB" id="A0A1J8PWU7"/>
<accession>A0A1J8PWU7</accession>
<gene>
    <name evidence="2" type="ORF">AZE42_03928</name>
</gene>
<evidence type="ECO:0000313" key="3">
    <source>
        <dbReference type="Proteomes" id="UP000183567"/>
    </source>
</evidence>